<dbReference type="EnsemblMetazoa" id="XM_022789777">
    <property type="protein sequence ID" value="XP_022645512"/>
    <property type="gene ID" value="LOC111243749"/>
</dbReference>
<dbReference type="GO" id="GO:0008299">
    <property type="term" value="P:isoprenoid biosynthetic process"/>
    <property type="evidence" value="ECO:0007669"/>
    <property type="project" value="InterPro"/>
</dbReference>
<keyword evidence="3" id="KW-1185">Reference proteome</keyword>
<name>A0A7M7M9B9_VARDE</name>
<dbReference type="CDD" id="cd00867">
    <property type="entry name" value="Trans_IPPS"/>
    <property type="match status" value="1"/>
</dbReference>
<dbReference type="AlphaFoldDB" id="A0A7M7M9B9"/>
<dbReference type="GeneID" id="111243749"/>
<proteinExistence type="inferred from homology"/>
<dbReference type="OrthoDB" id="9983019at2759"/>
<keyword evidence="1" id="KW-0808">Transferase</keyword>
<dbReference type="GO" id="GO:1990234">
    <property type="term" value="C:transferase complex"/>
    <property type="evidence" value="ECO:0007669"/>
    <property type="project" value="TreeGrafter"/>
</dbReference>
<accession>A0A7M7M9B9</accession>
<dbReference type="GO" id="GO:0042811">
    <property type="term" value="P:pheromone biosynthetic process"/>
    <property type="evidence" value="ECO:0007669"/>
    <property type="project" value="UniProtKB-ARBA"/>
</dbReference>
<dbReference type="RefSeq" id="XP_022645511.1">
    <property type="nucleotide sequence ID" value="XM_022789776.1"/>
</dbReference>
<dbReference type="Gene3D" id="1.10.600.10">
    <property type="entry name" value="Farnesyl Diphosphate Synthase"/>
    <property type="match status" value="1"/>
</dbReference>
<dbReference type="SUPFAM" id="SSF48576">
    <property type="entry name" value="Terpenoid synthases"/>
    <property type="match status" value="1"/>
</dbReference>
<dbReference type="FunCoup" id="A0A7M7M9B9">
    <property type="interactions" value="177"/>
</dbReference>
<evidence type="ECO:0000256" key="1">
    <source>
        <dbReference type="RuleBase" id="RU004466"/>
    </source>
</evidence>
<reference evidence="2" key="1">
    <citation type="submission" date="2021-01" db="UniProtKB">
        <authorList>
            <consortium name="EnsemblMetazoa"/>
        </authorList>
    </citation>
    <scope>IDENTIFICATION</scope>
</reference>
<dbReference type="PANTHER" id="PTHR12001">
    <property type="entry name" value="GERANYLGERANYL PYROPHOSPHATE SYNTHASE"/>
    <property type="match status" value="1"/>
</dbReference>
<evidence type="ECO:0000313" key="2">
    <source>
        <dbReference type="EnsemblMetazoa" id="XP_022645511"/>
    </source>
</evidence>
<dbReference type="CTD" id="57107"/>
<dbReference type="GO" id="GO:0004659">
    <property type="term" value="F:prenyltransferase activity"/>
    <property type="evidence" value="ECO:0007669"/>
    <property type="project" value="InterPro"/>
</dbReference>
<protein>
    <submittedName>
        <fullName evidence="2">Uncharacterized protein</fullName>
    </submittedName>
</protein>
<dbReference type="EnsemblMetazoa" id="XM_022789776">
    <property type="protein sequence ID" value="XP_022645511"/>
    <property type="gene ID" value="LOC111243749"/>
</dbReference>
<dbReference type="Proteomes" id="UP000594260">
    <property type="component" value="Unplaced"/>
</dbReference>
<evidence type="ECO:0000313" key="3">
    <source>
        <dbReference type="Proteomes" id="UP000594260"/>
    </source>
</evidence>
<dbReference type="PANTHER" id="PTHR12001:SF55">
    <property type="entry name" value="ALL TRANS-POLYPRENYL-DIPHOSPHATE SYNTHASE PDSS2"/>
    <property type="match status" value="1"/>
</dbReference>
<dbReference type="OMA" id="GHADTIP"/>
<dbReference type="RefSeq" id="XP_022645512.1">
    <property type="nucleotide sequence ID" value="XM_022789777.1"/>
</dbReference>
<sequence length="405" mass="44901">MYRIVAQCLPQRRVLLRSLEGIPTNPPQGVLSSYSLNAISDDHRQARWHKAISNAEKIVGTSHSTFTEKLLTSETGVGAASHLRKLLNTTHPVIKTITNLTQHGQNTLQTRGLVVLLLSRCAGHIEGSPQVLNEEFEEACVYGVTQRQKSMAEIVEMVYTSHLIHRDVLNVSRELITDPSLLNELQYGNKIAILVGDILIANASKMTAELNDCKVLELIATSIGDFMKSEFVVRHDSFGKPYPPPCMDLNAWENRIFLNTGSLLAHACQSAVIMGGHGGAVQRRAKEFGRSLGFAWQLHDELEPFVNLLGQPNGTPFDLTSFPVMLHLQRNPHIYAALETSALETHDANRIDYADLYTQILSSGVVEEARQQLHTYVDVCLGNIEGFDQCYRAKQALGDVIIALK</sequence>
<dbReference type="InterPro" id="IPR008949">
    <property type="entry name" value="Isoprenoid_synthase_dom_sf"/>
</dbReference>
<dbReference type="GO" id="GO:0005739">
    <property type="term" value="C:mitochondrion"/>
    <property type="evidence" value="ECO:0007669"/>
    <property type="project" value="TreeGrafter"/>
</dbReference>
<dbReference type="KEGG" id="vde:111243749"/>
<dbReference type="InParanoid" id="A0A7M7M9B9"/>
<comment type="similarity">
    <text evidence="1">Belongs to the FPP/GGPP synthase family.</text>
</comment>
<dbReference type="GO" id="GO:0006744">
    <property type="term" value="P:ubiquinone biosynthetic process"/>
    <property type="evidence" value="ECO:0007669"/>
    <property type="project" value="TreeGrafter"/>
</dbReference>
<organism evidence="2 3">
    <name type="scientific">Varroa destructor</name>
    <name type="common">Honeybee mite</name>
    <dbReference type="NCBI Taxonomy" id="109461"/>
    <lineage>
        <taxon>Eukaryota</taxon>
        <taxon>Metazoa</taxon>
        <taxon>Ecdysozoa</taxon>
        <taxon>Arthropoda</taxon>
        <taxon>Chelicerata</taxon>
        <taxon>Arachnida</taxon>
        <taxon>Acari</taxon>
        <taxon>Parasitiformes</taxon>
        <taxon>Mesostigmata</taxon>
        <taxon>Gamasina</taxon>
        <taxon>Dermanyssoidea</taxon>
        <taxon>Varroidae</taxon>
        <taxon>Varroa</taxon>
    </lineage>
</organism>
<dbReference type="Pfam" id="PF00348">
    <property type="entry name" value="polyprenyl_synt"/>
    <property type="match status" value="1"/>
</dbReference>
<dbReference type="InterPro" id="IPR000092">
    <property type="entry name" value="Polyprenyl_synt"/>
</dbReference>